<reference evidence="1" key="1">
    <citation type="journal article" date="2023" name="Plant J.">
        <title>Genome sequences and population genomics provide insights into the demographic history, inbreeding, and mutation load of two 'living fossil' tree species of Dipteronia.</title>
        <authorList>
            <person name="Feng Y."/>
            <person name="Comes H.P."/>
            <person name="Chen J."/>
            <person name="Zhu S."/>
            <person name="Lu R."/>
            <person name="Zhang X."/>
            <person name="Li P."/>
            <person name="Qiu J."/>
            <person name="Olsen K.M."/>
            <person name="Qiu Y."/>
        </authorList>
    </citation>
    <scope>NUCLEOTIDE SEQUENCE</scope>
    <source>
        <tissue evidence="1">Leaf</tissue>
    </source>
</reference>
<comment type="caution">
    <text evidence="1">The sequence shown here is derived from an EMBL/GenBank/DDBJ whole genome shotgun (WGS) entry which is preliminary data.</text>
</comment>
<evidence type="ECO:0000313" key="1">
    <source>
        <dbReference type="EMBL" id="KAK3229890.1"/>
    </source>
</evidence>
<proteinExistence type="predicted"/>
<dbReference type="AlphaFoldDB" id="A0AAE0B5W1"/>
<dbReference type="PANTHER" id="PTHR33116:SF86">
    <property type="entry name" value="REVERSE TRANSCRIPTASE DOMAIN-CONTAINING PROTEIN"/>
    <property type="match status" value="1"/>
</dbReference>
<keyword evidence="2" id="KW-1185">Reference proteome</keyword>
<dbReference type="Proteomes" id="UP001281410">
    <property type="component" value="Unassembled WGS sequence"/>
</dbReference>
<organism evidence="1 2">
    <name type="scientific">Dipteronia sinensis</name>
    <dbReference type="NCBI Taxonomy" id="43782"/>
    <lineage>
        <taxon>Eukaryota</taxon>
        <taxon>Viridiplantae</taxon>
        <taxon>Streptophyta</taxon>
        <taxon>Embryophyta</taxon>
        <taxon>Tracheophyta</taxon>
        <taxon>Spermatophyta</taxon>
        <taxon>Magnoliopsida</taxon>
        <taxon>eudicotyledons</taxon>
        <taxon>Gunneridae</taxon>
        <taxon>Pentapetalae</taxon>
        <taxon>rosids</taxon>
        <taxon>malvids</taxon>
        <taxon>Sapindales</taxon>
        <taxon>Sapindaceae</taxon>
        <taxon>Hippocastanoideae</taxon>
        <taxon>Acereae</taxon>
        <taxon>Dipteronia</taxon>
    </lineage>
</organism>
<accession>A0AAE0B5W1</accession>
<sequence>MGFRQDDPLSPYMYPLVSEYLSGLINAAVLQNKYMGFRCCRSGPIISHLFFVDDSILFTGASSKDCLSIHMILVYSNVSGQVLNFEKSGICVSNYMSRVEQERLGTIIEVWRVWCHEHYLGLQSFSGRNKRMLFESIKDRIRNKIKGWRKNLLSVGGK</sequence>
<protein>
    <recommendedName>
        <fullName evidence="3">Reverse transcriptase domain-containing protein</fullName>
    </recommendedName>
</protein>
<evidence type="ECO:0000313" key="2">
    <source>
        <dbReference type="Proteomes" id="UP001281410"/>
    </source>
</evidence>
<dbReference type="EMBL" id="JANJYJ010000001">
    <property type="protein sequence ID" value="KAK3229890.1"/>
    <property type="molecule type" value="Genomic_DNA"/>
</dbReference>
<name>A0AAE0B5W1_9ROSI</name>
<gene>
    <name evidence="1" type="ORF">Dsin_001771</name>
</gene>
<evidence type="ECO:0008006" key="3">
    <source>
        <dbReference type="Google" id="ProtNLM"/>
    </source>
</evidence>
<dbReference type="PANTHER" id="PTHR33116">
    <property type="entry name" value="REVERSE TRANSCRIPTASE ZINC-BINDING DOMAIN-CONTAINING PROTEIN-RELATED-RELATED"/>
    <property type="match status" value="1"/>
</dbReference>